<evidence type="ECO:0000256" key="1">
    <source>
        <dbReference type="SAM" id="MobiDB-lite"/>
    </source>
</evidence>
<dbReference type="AlphaFoldDB" id="A0A9N8JTW8"/>
<feature type="compositionally biased region" description="Basic and acidic residues" evidence="1">
    <location>
        <begin position="197"/>
        <end position="209"/>
    </location>
</feature>
<dbReference type="Proteomes" id="UP000714618">
    <property type="component" value="Unassembled WGS sequence"/>
</dbReference>
<protein>
    <submittedName>
        <fullName evidence="2">Uncharacterized protein</fullName>
    </submittedName>
</protein>
<feature type="compositionally biased region" description="Basic and acidic residues" evidence="1">
    <location>
        <begin position="216"/>
        <end position="239"/>
    </location>
</feature>
<dbReference type="EMBL" id="CAIJEO010000004">
    <property type="protein sequence ID" value="CAD0091306.1"/>
    <property type="molecule type" value="Genomic_DNA"/>
</dbReference>
<accession>A0A9N8JTW8</accession>
<dbReference type="OrthoDB" id="3835086at2759"/>
<organism evidence="2 3">
    <name type="scientific">Aureobasidium mustum</name>
    <dbReference type="NCBI Taxonomy" id="2773714"/>
    <lineage>
        <taxon>Eukaryota</taxon>
        <taxon>Fungi</taxon>
        <taxon>Dikarya</taxon>
        <taxon>Ascomycota</taxon>
        <taxon>Pezizomycotina</taxon>
        <taxon>Dothideomycetes</taxon>
        <taxon>Dothideomycetidae</taxon>
        <taxon>Dothideales</taxon>
        <taxon>Saccotheciaceae</taxon>
        <taxon>Aureobasidium</taxon>
    </lineage>
</organism>
<feature type="compositionally biased region" description="Polar residues" evidence="1">
    <location>
        <begin position="246"/>
        <end position="264"/>
    </location>
</feature>
<name>A0A9N8JTW8_9PEZI</name>
<evidence type="ECO:0000313" key="2">
    <source>
        <dbReference type="EMBL" id="CAD0091306.1"/>
    </source>
</evidence>
<comment type="caution">
    <text evidence="2">The sequence shown here is derived from an EMBL/GenBank/DDBJ whole genome shotgun (WGS) entry which is preliminary data.</text>
</comment>
<evidence type="ECO:0000313" key="3">
    <source>
        <dbReference type="Proteomes" id="UP000714618"/>
    </source>
</evidence>
<gene>
    <name evidence="2" type="ORF">AWRI4233_LOCUS3216</name>
</gene>
<feature type="region of interest" description="Disordered" evidence="1">
    <location>
        <begin position="183"/>
        <end position="277"/>
    </location>
</feature>
<sequence>MVVIKAFAHRDTKELAQYLNDQRPHPPRTFVPELIEGGQVKPCTGWMNLLKPPQNGWWADRQACQCPPCYFYTLTDQINSGALPFPVAVPLAQLINVGLIRLNFRHPQHANVFTAEDRDYALSLHRDICYGINSGQLPLQLLEILLVASRKAVLKPLNQEDPEYNHKEFELHLKRAIQRCKEDQSNGEGCLDDEEQTKEGAHSDEEHDPGVWSSDAADHTSKKLEENTRSPAELEREGNLARFESMSLSMPTQTRSGRPRSNSEPLEKPSDKMNTQE</sequence>
<proteinExistence type="predicted"/>
<keyword evidence="3" id="KW-1185">Reference proteome</keyword>
<reference evidence="2" key="1">
    <citation type="submission" date="2020-06" db="EMBL/GenBank/DDBJ databases">
        <authorList>
            <person name="Onetto C."/>
        </authorList>
    </citation>
    <scope>NUCLEOTIDE SEQUENCE</scope>
</reference>